<feature type="non-terminal residue" evidence="2">
    <location>
        <position position="58"/>
    </location>
</feature>
<gene>
    <name evidence="2" type="ORF">NTEN_LOCUS11446</name>
</gene>
<organism evidence="2 3">
    <name type="scientific">Nesidiocoris tenuis</name>
    <dbReference type="NCBI Taxonomy" id="355587"/>
    <lineage>
        <taxon>Eukaryota</taxon>
        <taxon>Metazoa</taxon>
        <taxon>Ecdysozoa</taxon>
        <taxon>Arthropoda</taxon>
        <taxon>Hexapoda</taxon>
        <taxon>Insecta</taxon>
        <taxon>Pterygota</taxon>
        <taxon>Neoptera</taxon>
        <taxon>Paraneoptera</taxon>
        <taxon>Hemiptera</taxon>
        <taxon>Heteroptera</taxon>
        <taxon>Panheteroptera</taxon>
        <taxon>Cimicomorpha</taxon>
        <taxon>Miridae</taxon>
        <taxon>Dicyphina</taxon>
        <taxon>Nesidiocoris</taxon>
    </lineage>
</organism>
<dbReference type="AlphaFoldDB" id="A0A6H5GXM9"/>
<evidence type="ECO:0000313" key="2">
    <source>
        <dbReference type="EMBL" id="CAB0005969.1"/>
    </source>
</evidence>
<feature type="compositionally biased region" description="Polar residues" evidence="1">
    <location>
        <begin position="20"/>
        <end position="31"/>
    </location>
</feature>
<name>A0A6H5GXM9_9HEMI</name>
<feature type="region of interest" description="Disordered" evidence="1">
    <location>
        <begin position="1"/>
        <end position="44"/>
    </location>
</feature>
<sequence length="58" mass="5911">MRGAPAHAAAVTEGRVPSAARSSSESVTPFSSRPMAGDRFASNRIRTSSVDTACTAAT</sequence>
<accession>A0A6H5GXM9</accession>
<keyword evidence="3" id="KW-1185">Reference proteome</keyword>
<reference evidence="2 3" key="1">
    <citation type="submission" date="2020-02" db="EMBL/GenBank/DDBJ databases">
        <authorList>
            <person name="Ferguson B K."/>
        </authorList>
    </citation>
    <scope>NUCLEOTIDE SEQUENCE [LARGE SCALE GENOMIC DNA]</scope>
</reference>
<proteinExistence type="predicted"/>
<dbReference type="EMBL" id="CADCXU010017028">
    <property type="protein sequence ID" value="CAB0005969.1"/>
    <property type="molecule type" value="Genomic_DNA"/>
</dbReference>
<evidence type="ECO:0000313" key="3">
    <source>
        <dbReference type="Proteomes" id="UP000479000"/>
    </source>
</evidence>
<protein>
    <submittedName>
        <fullName evidence="2">Uncharacterized protein</fullName>
    </submittedName>
</protein>
<evidence type="ECO:0000256" key="1">
    <source>
        <dbReference type="SAM" id="MobiDB-lite"/>
    </source>
</evidence>
<dbReference type="Proteomes" id="UP000479000">
    <property type="component" value="Unassembled WGS sequence"/>
</dbReference>